<keyword evidence="9" id="KW-0325">Glycoprotein</keyword>
<dbReference type="GO" id="GO:0030198">
    <property type="term" value="P:extracellular matrix organization"/>
    <property type="evidence" value="ECO:0007669"/>
    <property type="project" value="TreeGrafter"/>
</dbReference>
<comment type="caution">
    <text evidence="10">Lacks conserved residue(s) required for the propagation of feature annotation.</text>
</comment>
<dbReference type="GO" id="GO:0006508">
    <property type="term" value="P:proteolysis"/>
    <property type="evidence" value="ECO:0007669"/>
    <property type="project" value="UniProtKB-KW"/>
</dbReference>
<dbReference type="Proteomes" id="UP000594262">
    <property type="component" value="Unplaced"/>
</dbReference>
<keyword evidence="3" id="KW-0645">Protease</keyword>
<dbReference type="GO" id="GO:0031012">
    <property type="term" value="C:extracellular matrix"/>
    <property type="evidence" value="ECO:0007669"/>
    <property type="project" value="TreeGrafter"/>
</dbReference>
<feature type="signal peptide" evidence="11">
    <location>
        <begin position="1"/>
        <end position="29"/>
    </location>
</feature>
<keyword evidence="5" id="KW-0378">Hydrolase</keyword>
<keyword evidence="11" id="KW-0732">Signal</keyword>
<dbReference type="EnsemblMetazoa" id="CLYHEMT001292.1">
    <property type="protein sequence ID" value="CLYHEMP001292.1"/>
    <property type="gene ID" value="CLYHEMG001292"/>
</dbReference>
<evidence type="ECO:0000256" key="5">
    <source>
        <dbReference type="ARBA" id="ARBA00022801"/>
    </source>
</evidence>
<keyword evidence="8" id="KW-1015">Disulfide bond</keyword>
<keyword evidence="6" id="KW-0862">Zinc</keyword>
<keyword evidence="4" id="KW-0479">Metal-binding</keyword>
<dbReference type="PANTHER" id="PTHR13723">
    <property type="entry name" value="ADAMTS A DISINTEGRIN AND METALLOPROTEASE WITH THROMBOSPONDIN MOTIFS PROTEASE"/>
    <property type="match status" value="1"/>
</dbReference>
<dbReference type="InterPro" id="IPR001590">
    <property type="entry name" value="Peptidase_M12B"/>
</dbReference>
<dbReference type="GO" id="GO:0004222">
    <property type="term" value="F:metalloendopeptidase activity"/>
    <property type="evidence" value="ECO:0007669"/>
    <property type="project" value="InterPro"/>
</dbReference>
<dbReference type="InterPro" id="IPR006586">
    <property type="entry name" value="ADAM_Cys-rich"/>
</dbReference>
<dbReference type="PANTHER" id="PTHR13723:SF281">
    <property type="entry name" value="PAPILIN"/>
    <property type="match status" value="1"/>
</dbReference>
<dbReference type="Gene3D" id="2.20.100.10">
    <property type="entry name" value="Thrombospondin type-1 (TSP1) repeat"/>
    <property type="match status" value="1"/>
</dbReference>
<evidence type="ECO:0000256" key="4">
    <source>
        <dbReference type="ARBA" id="ARBA00022723"/>
    </source>
</evidence>
<evidence type="ECO:0000256" key="10">
    <source>
        <dbReference type="PROSITE-ProRule" id="PRU00276"/>
    </source>
</evidence>
<evidence type="ECO:0000313" key="13">
    <source>
        <dbReference type="EnsemblMetazoa" id="CLYHEMP001292.1"/>
    </source>
</evidence>
<keyword evidence="7" id="KW-0482">Metalloprotease</keyword>
<evidence type="ECO:0000256" key="6">
    <source>
        <dbReference type="ARBA" id="ARBA00022833"/>
    </source>
</evidence>
<dbReference type="GO" id="GO:0005576">
    <property type="term" value="C:extracellular region"/>
    <property type="evidence" value="ECO:0007669"/>
    <property type="project" value="UniProtKB-SubCell"/>
</dbReference>
<evidence type="ECO:0000256" key="9">
    <source>
        <dbReference type="ARBA" id="ARBA00023180"/>
    </source>
</evidence>
<feature type="domain" description="Peptidase M12B" evidence="12">
    <location>
        <begin position="49"/>
        <end position="140"/>
    </location>
</feature>
<reference evidence="13" key="1">
    <citation type="submission" date="2021-01" db="UniProtKB">
        <authorList>
            <consortium name="EnsemblMetazoa"/>
        </authorList>
    </citation>
    <scope>IDENTIFICATION</scope>
</reference>
<dbReference type="Pfam" id="PF00090">
    <property type="entry name" value="TSP_1"/>
    <property type="match status" value="1"/>
</dbReference>
<organism evidence="13 14">
    <name type="scientific">Clytia hemisphaerica</name>
    <dbReference type="NCBI Taxonomy" id="252671"/>
    <lineage>
        <taxon>Eukaryota</taxon>
        <taxon>Metazoa</taxon>
        <taxon>Cnidaria</taxon>
        <taxon>Hydrozoa</taxon>
        <taxon>Hydroidolina</taxon>
        <taxon>Leptothecata</taxon>
        <taxon>Obeliida</taxon>
        <taxon>Clytiidae</taxon>
        <taxon>Clytia</taxon>
    </lineage>
</organism>
<feature type="chain" id="PRO_5029842921" description="Peptidase M12B domain-containing protein" evidence="11">
    <location>
        <begin position="30"/>
        <end position="277"/>
    </location>
</feature>
<evidence type="ECO:0000256" key="1">
    <source>
        <dbReference type="ARBA" id="ARBA00004613"/>
    </source>
</evidence>
<dbReference type="GO" id="GO:0046872">
    <property type="term" value="F:metal ion binding"/>
    <property type="evidence" value="ECO:0007669"/>
    <property type="project" value="UniProtKB-KW"/>
</dbReference>
<dbReference type="SUPFAM" id="SSF55486">
    <property type="entry name" value="Metalloproteases ('zincins'), catalytic domain"/>
    <property type="match status" value="1"/>
</dbReference>
<dbReference type="SMART" id="SM00608">
    <property type="entry name" value="ACR"/>
    <property type="match status" value="1"/>
</dbReference>
<evidence type="ECO:0000256" key="3">
    <source>
        <dbReference type="ARBA" id="ARBA00022670"/>
    </source>
</evidence>
<proteinExistence type="predicted"/>
<dbReference type="PROSITE" id="PS50215">
    <property type="entry name" value="ADAM_MEPRO"/>
    <property type="match status" value="1"/>
</dbReference>
<dbReference type="AlphaFoldDB" id="A0A7M5WQB7"/>
<dbReference type="InterPro" id="IPR041645">
    <property type="entry name" value="ADAMTS_CR_2"/>
</dbReference>
<protein>
    <recommendedName>
        <fullName evidence="12">Peptidase M12B domain-containing protein</fullName>
    </recommendedName>
</protein>
<dbReference type="Pfam" id="PF17771">
    <property type="entry name" value="ADAMTS_CR_2"/>
    <property type="match status" value="1"/>
</dbReference>
<name>A0A7M5WQB7_9CNID</name>
<dbReference type="Gene3D" id="3.40.1620.60">
    <property type="match status" value="1"/>
</dbReference>
<dbReference type="InterPro" id="IPR050439">
    <property type="entry name" value="ADAMTS_ADAMTS-like"/>
</dbReference>
<evidence type="ECO:0000259" key="12">
    <source>
        <dbReference type="PROSITE" id="PS50215"/>
    </source>
</evidence>
<evidence type="ECO:0000256" key="11">
    <source>
        <dbReference type="SAM" id="SignalP"/>
    </source>
</evidence>
<dbReference type="InterPro" id="IPR000884">
    <property type="entry name" value="TSP1_rpt"/>
</dbReference>
<evidence type="ECO:0000256" key="2">
    <source>
        <dbReference type="ARBA" id="ARBA00022525"/>
    </source>
</evidence>
<dbReference type="Pfam" id="PF01421">
    <property type="entry name" value="Reprolysin"/>
    <property type="match status" value="1"/>
</dbReference>
<sequence>GDKNINFELHPRSWIVVMVTFLCVDCALNRNSGLVGTGRYMISACAFHGLTYTGGMCDGDRSVAVIKADGFNAAFSLAHQIGHSLGIEDDGVGNVCESGQHIMASGSGKAAEAYRWSKCSSDYLQGFLRKNQSNCLDHFTSQSSNRENLELYGNAGNVYDVDSQCQFVLGDGAKACYQADKDQICSELMCLHPIYSNCTKTRKPALDGTSCGKDLWCQTGVCVKKGVRDDLVIDGGWSPWKDYVICSRTCGGGVSYRERVCDQPRYFFSCTVAMCLK</sequence>
<dbReference type="PROSITE" id="PS50092">
    <property type="entry name" value="TSP1"/>
    <property type="match status" value="1"/>
</dbReference>
<keyword evidence="2" id="KW-0964">Secreted</keyword>
<comment type="subcellular location">
    <subcellularLocation>
        <location evidence="1">Secreted</location>
    </subcellularLocation>
</comment>
<evidence type="ECO:0000256" key="7">
    <source>
        <dbReference type="ARBA" id="ARBA00023049"/>
    </source>
</evidence>
<evidence type="ECO:0000313" key="14">
    <source>
        <dbReference type="Proteomes" id="UP000594262"/>
    </source>
</evidence>
<evidence type="ECO:0000256" key="8">
    <source>
        <dbReference type="ARBA" id="ARBA00023157"/>
    </source>
</evidence>
<dbReference type="Gene3D" id="3.40.390.10">
    <property type="entry name" value="Collagenase (Catalytic Domain)"/>
    <property type="match status" value="1"/>
</dbReference>
<keyword evidence="14" id="KW-1185">Reference proteome</keyword>
<dbReference type="InterPro" id="IPR024079">
    <property type="entry name" value="MetalloPept_cat_dom_sf"/>
</dbReference>
<dbReference type="OrthoDB" id="5982714at2759"/>
<accession>A0A7M5WQB7</accession>
<dbReference type="SUPFAM" id="SSF82895">
    <property type="entry name" value="TSP-1 type 1 repeat"/>
    <property type="match status" value="1"/>
</dbReference>
<dbReference type="InterPro" id="IPR036383">
    <property type="entry name" value="TSP1_rpt_sf"/>
</dbReference>